<evidence type="ECO:0000259" key="7">
    <source>
        <dbReference type="Pfam" id="PF04389"/>
    </source>
</evidence>
<evidence type="ECO:0000256" key="2">
    <source>
        <dbReference type="ARBA" id="ARBA00022670"/>
    </source>
</evidence>
<dbReference type="PATRIC" id="fig|1280948.3.peg.3293"/>
<reference evidence="8 9" key="1">
    <citation type="journal article" date="2014" name="Antonie Van Leeuwenhoek">
        <title>Hyphomonas beringensis sp. nov. and Hyphomonas chukchiensis sp. nov., isolated from surface seawater of the Bering Sea and Chukchi Sea.</title>
        <authorList>
            <person name="Li C."/>
            <person name="Lai Q."/>
            <person name="Li G."/>
            <person name="Dong C."/>
            <person name="Wang J."/>
            <person name="Liao Y."/>
            <person name="Shao Z."/>
        </authorList>
    </citation>
    <scope>NUCLEOTIDE SEQUENCE [LARGE SCALE GENOMIC DNA]</scope>
    <source>
        <strain evidence="8 9">22II1-22F38</strain>
    </source>
</reference>
<keyword evidence="1" id="KW-0031">Aminopeptidase</keyword>
<dbReference type="GO" id="GO:0046872">
    <property type="term" value="F:metal ion binding"/>
    <property type="evidence" value="ECO:0007669"/>
    <property type="project" value="UniProtKB-KW"/>
</dbReference>
<feature type="domain" description="Peptidase M28" evidence="7">
    <location>
        <begin position="343"/>
        <end position="552"/>
    </location>
</feature>
<dbReference type="EMBL" id="AWFH01000062">
    <property type="protein sequence ID" value="KCZ58001.1"/>
    <property type="molecule type" value="Genomic_DNA"/>
</dbReference>
<dbReference type="Gene3D" id="3.40.630.10">
    <property type="entry name" value="Zn peptidases"/>
    <property type="match status" value="2"/>
</dbReference>
<dbReference type="GO" id="GO:0008235">
    <property type="term" value="F:metalloexopeptidase activity"/>
    <property type="evidence" value="ECO:0007669"/>
    <property type="project" value="InterPro"/>
</dbReference>
<dbReference type="AlphaFoldDB" id="A0A059DX81"/>
<dbReference type="PANTHER" id="PTHR12147">
    <property type="entry name" value="METALLOPEPTIDASE M28 FAMILY MEMBER"/>
    <property type="match status" value="1"/>
</dbReference>
<organism evidence="8 9">
    <name type="scientific">Hyphomonas atlantica</name>
    <dbReference type="NCBI Taxonomy" id="1280948"/>
    <lineage>
        <taxon>Bacteria</taxon>
        <taxon>Pseudomonadati</taxon>
        <taxon>Pseudomonadota</taxon>
        <taxon>Alphaproteobacteria</taxon>
        <taxon>Hyphomonadales</taxon>
        <taxon>Hyphomonadaceae</taxon>
        <taxon>Hyphomonas</taxon>
    </lineage>
</organism>
<gene>
    <name evidence="8" type="ORF">HY36_10855</name>
</gene>
<protein>
    <recommendedName>
        <fullName evidence="7">Peptidase M28 domain-containing protein</fullName>
    </recommendedName>
</protein>
<evidence type="ECO:0000256" key="4">
    <source>
        <dbReference type="ARBA" id="ARBA00022729"/>
    </source>
</evidence>
<evidence type="ECO:0000256" key="3">
    <source>
        <dbReference type="ARBA" id="ARBA00022723"/>
    </source>
</evidence>
<accession>A0A059DX81</accession>
<dbReference type="STRING" id="1280948.HY36_10855"/>
<dbReference type="FunFam" id="3.40.630.10:FF:000088">
    <property type="entry name" value="Peptidase M20"/>
    <property type="match status" value="1"/>
</dbReference>
<name>A0A059DX81_9PROT</name>
<sequence length="599" mass="65148">MPIDKPHARQLSNIACDEDRFMKRLLISVSIAALSACGAQDNSNDIEPDTVSADETELLLPLPEQTSPAIVSEDLAIRIKTLADDTFEGRGPGTEAGEASADWIAAEMARIGLSPAGEDETFFQTVKMVNQTVDTENSHFQLTKPDGTALPLTPKENVVFWTKHQDKNELSFDATDVVFVGYGSVAPEYEWDDYAGADFSGKTVIMLVNDPGFATGDPELFKGKAMTYYGRWTYKFEEAARQGATAAIIIHETEPASYGWDVVSNSWSGAQSDLVRSDGGADRAMLEGWITRDSAEELFASAGLDLEALKQQAKSNSFTPVPLEGVKASGKISQSIDQLESRNVVGKLTGKVTPDEYVLYTAHWDHLGKKSEEKTGAPGEDFYQDQIFNGAVDNATGSAALLEIAEAMAADDLERSALFLSVTLEESGLLGSAFYAENPLIPHSQVVAGINMDGALPIGRTKDMVVVGYGASELEDILRDVLVEQDRVIKPDSKPEAGHFYRSDHISLAKKGVPMLYADGGQDKLDGGVAAGKAAAAVYTAERYHKPMDEYSDGWDLSGFEEDIQALYQVGLRIAQSDDWPTWYEGNEFEAIRKQSLEE</sequence>
<evidence type="ECO:0000256" key="5">
    <source>
        <dbReference type="ARBA" id="ARBA00022801"/>
    </source>
</evidence>
<evidence type="ECO:0000256" key="6">
    <source>
        <dbReference type="ARBA" id="ARBA00022833"/>
    </source>
</evidence>
<keyword evidence="5" id="KW-0378">Hydrolase</keyword>
<dbReference type="SUPFAM" id="SSF53187">
    <property type="entry name" value="Zn-dependent exopeptidases"/>
    <property type="match status" value="1"/>
</dbReference>
<dbReference type="PANTHER" id="PTHR12147:SF56">
    <property type="entry name" value="AMINOPEPTIDASE YDR415C-RELATED"/>
    <property type="match status" value="1"/>
</dbReference>
<evidence type="ECO:0000256" key="1">
    <source>
        <dbReference type="ARBA" id="ARBA00022438"/>
    </source>
</evidence>
<dbReference type="Proteomes" id="UP000024547">
    <property type="component" value="Unassembled WGS sequence"/>
</dbReference>
<evidence type="ECO:0000313" key="8">
    <source>
        <dbReference type="EMBL" id="KCZ58001.1"/>
    </source>
</evidence>
<dbReference type="InterPro" id="IPR045175">
    <property type="entry name" value="M28_fam"/>
</dbReference>
<dbReference type="InterPro" id="IPR046450">
    <property type="entry name" value="PA_dom_sf"/>
</dbReference>
<keyword evidence="9" id="KW-1185">Reference proteome</keyword>
<dbReference type="GO" id="GO:0004177">
    <property type="term" value="F:aminopeptidase activity"/>
    <property type="evidence" value="ECO:0007669"/>
    <property type="project" value="UniProtKB-KW"/>
</dbReference>
<evidence type="ECO:0000313" key="9">
    <source>
        <dbReference type="Proteomes" id="UP000024547"/>
    </source>
</evidence>
<keyword evidence="3" id="KW-0479">Metal-binding</keyword>
<dbReference type="GO" id="GO:0006508">
    <property type="term" value="P:proteolysis"/>
    <property type="evidence" value="ECO:0007669"/>
    <property type="project" value="UniProtKB-KW"/>
</dbReference>
<keyword evidence="4" id="KW-0732">Signal</keyword>
<dbReference type="InterPro" id="IPR007484">
    <property type="entry name" value="Peptidase_M28"/>
</dbReference>
<keyword evidence="6" id="KW-0862">Zinc</keyword>
<comment type="caution">
    <text evidence="8">The sequence shown here is derived from an EMBL/GenBank/DDBJ whole genome shotgun (WGS) entry which is preliminary data.</text>
</comment>
<keyword evidence="2" id="KW-0645">Protease</keyword>
<dbReference type="Pfam" id="PF04389">
    <property type="entry name" value="Peptidase_M28"/>
    <property type="match status" value="1"/>
</dbReference>
<dbReference type="eggNOG" id="COG2234">
    <property type="taxonomic scope" value="Bacteria"/>
</dbReference>
<dbReference type="SUPFAM" id="SSF52025">
    <property type="entry name" value="PA domain"/>
    <property type="match status" value="1"/>
</dbReference>
<proteinExistence type="predicted"/>
<dbReference type="CDD" id="cd04821">
    <property type="entry name" value="PA_M28_1_2"/>
    <property type="match status" value="1"/>
</dbReference>